<dbReference type="NCBIfam" id="TIGR00080">
    <property type="entry name" value="pimt"/>
    <property type="match status" value="1"/>
</dbReference>
<dbReference type="HAMAP" id="MF_00090">
    <property type="entry name" value="PIMT"/>
    <property type="match status" value="1"/>
</dbReference>
<keyword evidence="4 7" id="KW-0489">Methyltransferase</keyword>
<evidence type="ECO:0000313" key="8">
    <source>
        <dbReference type="EMBL" id="MEY6433165.1"/>
    </source>
</evidence>
<dbReference type="RefSeq" id="WP_369667552.1">
    <property type="nucleotide sequence ID" value="NZ_JBDKXB010000016.1"/>
</dbReference>
<dbReference type="CDD" id="cd02440">
    <property type="entry name" value="AdoMet_MTases"/>
    <property type="match status" value="1"/>
</dbReference>
<evidence type="ECO:0000256" key="4">
    <source>
        <dbReference type="ARBA" id="ARBA00022603"/>
    </source>
</evidence>
<dbReference type="PANTHER" id="PTHR11579:SF0">
    <property type="entry name" value="PROTEIN-L-ISOASPARTATE(D-ASPARTATE) O-METHYLTRANSFERASE"/>
    <property type="match status" value="1"/>
</dbReference>
<evidence type="ECO:0000256" key="2">
    <source>
        <dbReference type="ARBA" id="ARBA00005369"/>
    </source>
</evidence>
<comment type="caution">
    <text evidence="8">The sequence shown here is derived from an EMBL/GenBank/DDBJ whole genome shotgun (WGS) entry which is preliminary data.</text>
</comment>
<keyword evidence="9" id="KW-1185">Reference proteome</keyword>
<dbReference type="SUPFAM" id="SSF53335">
    <property type="entry name" value="S-adenosyl-L-methionine-dependent methyltransferases"/>
    <property type="match status" value="1"/>
</dbReference>
<evidence type="ECO:0000256" key="6">
    <source>
        <dbReference type="ARBA" id="ARBA00022691"/>
    </source>
</evidence>
<reference evidence="8 9" key="1">
    <citation type="submission" date="2024-05" db="EMBL/GenBank/DDBJ databases">
        <title>Genome Sequence and Characterization of the New Strain Purple Sulfur Bacterium of Genus Thioalkalicoccus.</title>
        <authorList>
            <person name="Bryantseva I.A."/>
            <person name="Kyndt J.A."/>
            <person name="Imhoff J.F."/>
        </authorList>
    </citation>
    <scope>NUCLEOTIDE SEQUENCE [LARGE SCALE GENOMIC DNA]</scope>
    <source>
        <strain evidence="8 9">Um2</strain>
    </source>
</reference>
<comment type="subcellular location">
    <subcellularLocation>
        <location evidence="1 7">Cytoplasm</location>
    </subcellularLocation>
</comment>
<sequence>MPSDRGEREALVHAIELQVQETRHALGTDRLDPAVIAALRAVPRHAFVPPSLRHQAYQDRPLPIGGGQTISQPYIVAIMSHLLGVGPGDRVYELGTGSGYQAAVLAEMGAEVYSVEIVPELADRAAKTLAELGYQNVRVRAGDGYLGWPEAAPFAGIIVTAAAGHVPQPLLDQLAPGGRLVMPVGDPGRVQQLVVIEKDLDGAIVQRSILPVLFVPVTGDRVR</sequence>
<dbReference type="EMBL" id="JBDKXB010000016">
    <property type="protein sequence ID" value="MEY6433165.1"/>
    <property type="molecule type" value="Genomic_DNA"/>
</dbReference>
<dbReference type="NCBIfam" id="NF001453">
    <property type="entry name" value="PRK00312.1"/>
    <property type="match status" value="1"/>
</dbReference>
<evidence type="ECO:0000256" key="1">
    <source>
        <dbReference type="ARBA" id="ARBA00004496"/>
    </source>
</evidence>
<evidence type="ECO:0000256" key="7">
    <source>
        <dbReference type="HAMAP-Rule" id="MF_00090"/>
    </source>
</evidence>
<protein>
    <recommendedName>
        <fullName evidence="7">Protein-L-isoaspartate O-methyltransferase</fullName>
        <ecNumber evidence="7">2.1.1.77</ecNumber>
    </recommendedName>
    <alternativeName>
        <fullName evidence="7">L-isoaspartyl protein carboxyl methyltransferase</fullName>
    </alternativeName>
    <alternativeName>
        <fullName evidence="7">Protein L-isoaspartyl methyltransferase</fullName>
    </alternativeName>
    <alternativeName>
        <fullName evidence="7">Protein-beta-aspartate methyltransferase</fullName>
        <shortName evidence="7">PIMT</shortName>
    </alternativeName>
</protein>
<comment type="similarity">
    <text evidence="2 7">Belongs to the methyltransferase superfamily. L-isoaspartyl/D-aspartyl protein methyltransferase family.</text>
</comment>
<dbReference type="EC" id="2.1.1.77" evidence="7"/>
<gene>
    <name evidence="7" type="primary">pcm</name>
    <name evidence="8" type="ORF">ABC977_12205</name>
</gene>
<organism evidence="8 9">
    <name type="scientific">Thioalkalicoccus limnaeus</name>
    <dbReference type="NCBI Taxonomy" id="120681"/>
    <lineage>
        <taxon>Bacteria</taxon>
        <taxon>Pseudomonadati</taxon>
        <taxon>Pseudomonadota</taxon>
        <taxon>Gammaproteobacteria</taxon>
        <taxon>Chromatiales</taxon>
        <taxon>Chromatiaceae</taxon>
        <taxon>Thioalkalicoccus</taxon>
    </lineage>
</organism>
<evidence type="ECO:0000313" key="9">
    <source>
        <dbReference type="Proteomes" id="UP001564408"/>
    </source>
</evidence>
<accession>A0ABV4BL47</accession>
<dbReference type="GO" id="GO:0004719">
    <property type="term" value="F:protein-L-isoaspartate (D-aspartate) O-methyltransferase activity"/>
    <property type="evidence" value="ECO:0007669"/>
    <property type="project" value="UniProtKB-EC"/>
</dbReference>
<evidence type="ECO:0000256" key="5">
    <source>
        <dbReference type="ARBA" id="ARBA00022679"/>
    </source>
</evidence>
<keyword evidence="6 7" id="KW-0949">S-adenosyl-L-methionine</keyword>
<feature type="active site" evidence="7">
    <location>
        <position position="71"/>
    </location>
</feature>
<keyword evidence="5 7" id="KW-0808">Transferase</keyword>
<evidence type="ECO:0000256" key="3">
    <source>
        <dbReference type="ARBA" id="ARBA00022490"/>
    </source>
</evidence>
<dbReference type="PANTHER" id="PTHR11579">
    <property type="entry name" value="PROTEIN-L-ISOASPARTATE O-METHYLTRANSFERASE"/>
    <property type="match status" value="1"/>
</dbReference>
<dbReference type="GO" id="GO:0032259">
    <property type="term" value="P:methylation"/>
    <property type="evidence" value="ECO:0007669"/>
    <property type="project" value="UniProtKB-KW"/>
</dbReference>
<comment type="function">
    <text evidence="7">Catalyzes the methyl esterification of L-isoaspartyl residues in peptides and proteins that result from spontaneous decomposition of normal L-aspartyl and L-asparaginyl residues. It plays a role in the repair and/or degradation of damaged proteins.</text>
</comment>
<dbReference type="InterPro" id="IPR029063">
    <property type="entry name" value="SAM-dependent_MTases_sf"/>
</dbReference>
<proteinExistence type="inferred from homology"/>
<dbReference type="Gene3D" id="3.40.50.150">
    <property type="entry name" value="Vaccinia Virus protein VP39"/>
    <property type="match status" value="1"/>
</dbReference>
<dbReference type="Pfam" id="PF01135">
    <property type="entry name" value="PCMT"/>
    <property type="match status" value="1"/>
</dbReference>
<dbReference type="InterPro" id="IPR000682">
    <property type="entry name" value="PCMT"/>
</dbReference>
<name>A0ABV4BL47_9GAMM</name>
<keyword evidence="3 7" id="KW-0963">Cytoplasm</keyword>
<dbReference type="Proteomes" id="UP001564408">
    <property type="component" value="Unassembled WGS sequence"/>
</dbReference>
<comment type="catalytic activity">
    <reaction evidence="7">
        <text>[protein]-L-isoaspartate + S-adenosyl-L-methionine = [protein]-L-isoaspartate alpha-methyl ester + S-adenosyl-L-homocysteine</text>
        <dbReference type="Rhea" id="RHEA:12705"/>
        <dbReference type="Rhea" id="RHEA-COMP:12143"/>
        <dbReference type="Rhea" id="RHEA-COMP:12144"/>
        <dbReference type="ChEBI" id="CHEBI:57856"/>
        <dbReference type="ChEBI" id="CHEBI:59789"/>
        <dbReference type="ChEBI" id="CHEBI:90596"/>
        <dbReference type="ChEBI" id="CHEBI:90598"/>
        <dbReference type="EC" id="2.1.1.77"/>
    </reaction>
</comment>